<dbReference type="GO" id="GO:0003964">
    <property type="term" value="F:RNA-directed DNA polymerase activity"/>
    <property type="evidence" value="ECO:0007669"/>
    <property type="project" value="UniProtKB-KW"/>
</dbReference>
<name>A0AAV4F2U7_9GAST</name>
<keyword evidence="1" id="KW-0695">RNA-directed DNA polymerase</keyword>
<keyword evidence="1" id="KW-0548">Nucleotidyltransferase</keyword>
<dbReference type="EMBL" id="BMAT01000493">
    <property type="protein sequence ID" value="GFR67290.1"/>
    <property type="molecule type" value="Genomic_DNA"/>
</dbReference>
<sequence>MTRVRSKIHPEIAEYQFGFISDKGTRNAIFTLSMLMERSVEVQRYVYLCFIDYSKAFEKGKHSEWFGILDQLNIDDKDLRILRNLYWEQVAAIRIDGEYNDFAEIKRGVRQGCVCTISRSVQPI</sequence>
<reference evidence="1 2" key="1">
    <citation type="journal article" date="2021" name="Elife">
        <title>Chloroplast acquisition without the gene transfer in kleptoplastic sea slugs, Plakobranchus ocellatus.</title>
        <authorList>
            <person name="Maeda T."/>
            <person name="Takahashi S."/>
            <person name="Yoshida T."/>
            <person name="Shimamura S."/>
            <person name="Takaki Y."/>
            <person name="Nagai Y."/>
            <person name="Toyoda A."/>
            <person name="Suzuki Y."/>
            <person name="Arimoto A."/>
            <person name="Ishii H."/>
            <person name="Satoh N."/>
            <person name="Nishiyama T."/>
            <person name="Hasebe M."/>
            <person name="Maruyama T."/>
            <person name="Minagawa J."/>
            <person name="Obokata J."/>
            <person name="Shigenobu S."/>
        </authorList>
    </citation>
    <scope>NUCLEOTIDE SEQUENCE [LARGE SCALE GENOMIC DNA]</scope>
</reference>
<organism evidence="1 2">
    <name type="scientific">Elysia marginata</name>
    <dbReference type="NCBI Taxonomy" id="1093978"/>
    <lineage>
        <taxon>Eukaryota</taxon>
        <taxon>Metazoa</taxon>
        <taxon>Spiralia</taxon>
        <taxon>Lophotrochozoa</taxon>
        <taxon>Mollusca</taxon>
        <taxon>Gastropoda</taxon>
        <taxon>Heterobranchia</taxon>
        <taxon>Euthyneura</taxon>
        <taxon>Panpulmonata</taxon>
        <taxon>Sacoglossa</taxon>
        <taxon>Placobranchoidea</taxon>
        <taxon>Plakobranchidae</taxon>
        <taxon>Elysia</taxon>
    </lineage>
</organism>
<keyword evidence="2" id="KW-1185">Reference proteome</keyword>
<dbReference type="Proteomes" id="UP000762676">
    <property type="component" value="Unassembled WGS sequence"/>
</dbReference>
<gene>
    <name evidence="1" type="ORF">ElyMa_000249900</name>
</gene>
<comment type="caution">
    <text evidence="1">The sequence shown here is derived from an EMBL/GenBank/DDBJ whole genome shotgun (WGS) entry which is preliminary data.</text>
</comment>
<evidence type="ECO:0000313" key="1">
    <source>
        <dbReference type="EMBL" id="GFR67290.1"/>
    </source>
</evidence>
<proteinExistence type="predicted"/>
<dbReference type="PANTHER" id="PTHR47027">
    <property type="entry name" value="REVERSE TRANSCRIPTASE DOMAIN-CONTAINING PROTEIN"/>
    <property type="match status" value="1"/>
</dbReference>
<dbReference type="AlphaFoldDB" id="A0AAV4F2U7"/>
<dbReference type="PANTHER" id="PTHR47027:SF20">
    <property type="entry name" value="REVERSE TRANSCRIPTASE-LIKE PROTEIN WITH RNA-DIRECTED DNA POLYMERASE DOMAIN"/>
    <property type="match status" value="1"/>
</dbReference>
<keyword evidence="1" id="KW-0808">Transferase</keyword>
<evidence type="ECO:0000313" key="2">
    <source>
        <dbReference type="Proteomes" id="UP000762676"/>
    </source>
</evidence>
<accession>A0AAV4F2U7</accession>
<protein>
    <submittedName>
        <fullName evidence="1">LINE-1 reverse transcriptase</fullName>
    </submittedName>
</protein>